<accession>A0A9P5N292</accession>
<organism evidence="7 8">
    <name type="scientific">Russula ochroleuca</name>
    <dbReference type="NCBI Taxonomy" id="152965"/>
    <lineage>
        <taxon>Eukaryota</taxon>
        <taxon>Fungi</taxon>
        <taxon>Dikarya</taxon>
        <taxon>Basidiomycota</taxon>
        <taxon>Agaricomycotina</taxon>
        <taxon>Agaricomycetes</taxon>
        <taxon>Russulales</taxon>
        <taxon>Russulaceae</taxon>
        <taxon>Russula</taxon>
    </lineage>
</organism>
<name>A0A9P5N292_9AGAM</name>
<dbReference type="SUPFAM" id="SSF52768">
    <property type="entry name" value="Arginase/deacetylase"/>
    <property type="match status" value="1"/>
</dbReference>
<reference evidence="7" key="1">
    <citation type="submission" date="2019-10" db="EMBL/GenBank/DDBJ databases">
        <authorList>
            <consortium name="DOE Joint Genome Institute"/>
            <person name="Kuo A."/>
            <person name="Miyauchi S."/>
            <person name="Kiss E."/>
            <person name="Drula E."/>
            <person name="Kohler A."/>
            <person name="Sanchez-Garcia M."/>
            <person name="Andreopoulos B."/>
            <person name="Barry K.W."/>
            <person name="Bonito G."/>
            <person name="Buee M."/>
            <person name="Carver A."/>
            <person name="Chen C."/>
            <person name="Cichocki N."/>
            <person name="Clum A."/>
            <person name="Culley D."/>
            <person name="Crous P.W."/>
            <person name="Fauchery L."/>
            <person name="Girlanda M."/>
            <person name="Hayes R."/>
            <person name="Keri Z."/>
            <person name="LaButti K."/>
            <person name="Lipzen A."/>
            <person name="Lombard V."/>
            <person name="Magnuson J."/>
            <person name="Maillard F."/>
            <person name="Morin E."/>
            <person name="Murat C."/>
            <person name="Nolan M."/>
            <person name="Ohm R."/>
            <person name="Pangilinan J."/>
            <person name="Pereira M."/>
            <person name="Perotto S."/>
            <person name="Peter M."/>
            <person name="Riley R."/>
            <person name="Sitrit Y."/>
            <person name="Stielow B."/>
            <person name="Szollosi G."/>
            <person name="Zifcakova L."/>
            <person name="Stursova M."/>
            <person name="Spatafora J.W."/>
            <person name="Tedersoo L."/>
            <person name="Vaario L.-M."/>
            <person name="Yamada A."/>
            <person name="Yan M."/>
            <person name="Wang P."/>
            <person name="Xu J."/>
            <person name="Bruns T."/>
            <person name="Baldrian P."/>
            <person name="Vilgalys R."/>
            <person name="Henrissat B."/>
            <person name="Grigoriev I.V."/>
            <person name="Hibbett D."/>
            <person name="Nagy L.G."/>
            <person name="Martin F.M."/>
        </authorList>
    </citation>
    <scope>NUCLEOTIDE SEQUENCE</scope>
    <source>
        <strain evidence="7">Prilba</strain>
    </source>
</reference>
<dbReference type="Pfam" id="PF00850">
    <property type="entry name" value="Hist_deacetyl"/>
    <property type="match status" value="1"/>
</dbReference>
<dbReference type="EC" id="3.5.1.98" evidence="2"/>
<dbReference type="GO" id="GO:0141221">
    <property type="term" value="F:histone deacetylase activity, hydrolytic mechanism"/>
    <property type="evidence" value="ECO:0007669"/>
    <property type="project" value="UniProtKB-EC"/>
</dbReference>
<evidence type="ECO:0000256" key="1">
    <source>
        <dbReference type="ARBA" id="ARBA00006457"/>
    </source>
</evidence>
<reference evidence="7" key="2">
    <citation type="journal article" date="2020" name="Nat. Commun.">
        <title>Large-scale genome sequencing of mycorrhizal fungi provides insights into the early evolution of symbiotic traits.</title>
        <authorList>
            <person name="Miyauchi S."/>
            <person name="Kiss E."/>
            <person name="Kuo A."/>
            <person name="Drula E."/>
            <person name="Kohler A."/>
            <person name="Sanchez-Garcia M."/>
            <person name="Morin E."/>
            <person name="Andreopoulos B."/>
            <person name="Barry K.W."/>
            <person name="Bonito G."/>
            <person name="Buee M."/>
            <person name="Carver A."/>
            <person name="Chen C."/>
            <person name="Cichocki N."/>
            <person name="Clum A."/>
            <person name="Culley D."/>
            <person name="Crous P.W."/>
            <person name="Fauchery L."/>
            <person name="Girlanda M."/>
            <person name="Hayes R.D."/>
            <person name="Keri Z."/>
            <person name="LaButti K."/>
            <person name="Lipzen A."/>
            <person name="Lombard V."/>
            <person name="Magnuson J."/>
            <person name="Maillard F."/>
            <person name="Murat C."/>
            <person name="Nolan M."/>
            <person name="Ohm R.A."/>
            <person name="Pangilinan J."/>
            <person name="Pereira M.F."/>
            <person name="Perotto S."/>
            <person name="Peter M."/>
            <person name="Pfister S."/>
            <person name="Riley R."/>
            <person name="Sitrit Y."/>
            <person name="Stielow J.B."/>
            <person name="Szollosi G."/>
            <person name="Zifcakova L."/>
            <person name="Stursova M."/>
            <person name="Spatafora J.W."/>
            <person name="Tedersoo L."/>
            <person name="Vaario L.M."/>
            <person name="Yamada A."/>
            <person name="Yan M."/>
            <person name="Wang P."/>
            <person name="Xu J."/>
            <person name="Bruns T."/>
            <person name="Baldrian P."/>
            <person name="Vilgalys R."/>
            <person name="Dunand C."/>
            <person name="Henrissat B."/>
            <person name="Grigoriev I.V."/>
            <person name="Hibbett D."/>
            <person name="Nagy L.G."/>
            <person name="Martin F.M."/>
        </authorList>
    </citation>
    <scope>NUCLEOTIDE SEQUENCE</scope>
    <source>
        <strain evidence="7">Prilba</strain>
    </source>
</reference>
<dbReference type="CDD" id="cd09991">
    <property type="entry name" value="HDAC_classI"/>
    <property type="match status" value="1"/>
</dbReference>
<proteinExistence type="inferred from homology"/>
<feature type="compositionally biased region" description="Basic residues" evidence="5">
    <location>
        <begin position="449"/>
        <end position="462"/>
    </location>
</feature>
<dbReference type="InterPro" id="IPR037138">
    <property type="entry name" value="His_deacetylse_dom_sf"/>
</dbReference>
<keyword evidence="4" id="KW-0156">Chromatin regulator</keyword>
<dbReference type="InterPro" id="IPR023696">
    <property type="entry name" value="Ureohydrolase_dom_sf"/>
</dbReference>
<dbReference type="AlphaFoldDB" id="A0A9P5N292"/>
<dbReference type="Proteomes" id="UP000759537">
    <property type="component" value="Unassembled WGS sequence"/>
</dbReference>
<evidence type="ECO:0000313" key="8">
    <source>
        <dbReference type="Proteomes" id="UP000759537"/>
    </source>
</evidence>
<evidence type="ECO:0000313" key="7">
    <source>
        <dbReference type="EMBL" id="KAF8484585.1"/>
    </source>
</evidence>
<comment type="caution">
    <text evidence="7">The sequence shown here is derived from an EMBL/GenBank/DDBJ whole genome shotgun (WGS) entry which is preliminary data.</text>
</comment>
<keyword evidence="3" id="KW-0378">Hydrolase</keyword>
<keyword evidence="8" id="KW-1185">Reference proteome</keyword>
<dbReference type="PANTHER" id="PTHR10625">
    <property type="entry name" value="HISTONE DEACETYLASE HDAC1-RELATED"/>
    <property type="match status" value="1"/>
</dbReference>
<sequence>MPRRRVSYYYDPDVGSYSYGLGHPMKPLRMRITHELLTAYDMLDKMDVLRAERSTPETMTSFHTDEYIHFLARVTPDTAEELTYNGTRFLVGDDNPAFEGVFEFCSISAGGTIAAAKRITSGAADISINWAGGLHHAKKREASGFCYINDIVLGILELLRTYPRVLYIDIDCHHGDGVEEAFYTTDRVMTCSFHKFGEYFPGTGTQEDRGRGKGMGYAINVPLKDGLNDDSFRSIYEPVVARAVEVFQPSVIVLQCGADSLAGDKLGCFNVTMQGHAHCVHFVRDMNIPFILLGGGGYTVKNTSRTWVYETACALGIENDIDLNLPWNEFFDWFGPRYRLEVAENNMEDTNLKDGSLDRVREAALQQLSELQASPSVGLHDVPRESVGQHLGLTTDDGTLSRDGLDDKLAQHARHVYLLQESRGPDSDESEDIESHRYDSADSTASRSRQGRLPRSRQKKRMSIMSNEWYDVPQMNHFGYYDRGNGETVGNNKSGRLRFFDSKLQWDVDARRIVANSDIHLSVKNLMKKGGSKEVVELEEEGMEEEEG</sequence>
<dbReference type="PRINTS" id="PR01270">
    <property type="entry name" value="HDASUPER"/>
</dbReference>
<feature type="domain" description="Histone deacetylase" evidence="6">
    <location>
        <begin position="23"/>
        <end position="312"/>
    </location>
</feature>
<dbReference type="InterPro" id="IPR003084">
    <property type="entry name" value="HDAC_I/II"/>
</dbReference>
<dbReference type="EMBL" id="WHVB01000003">
    <property type="protein sequence ID" value="KAF8484585.1"/>
    <property type="molecule type" value="Genomic_DNA"/>
</dbReference>
<protein>
    <recommendedName>
        <fullName evidence="2">histone deacetylase</fullName>
        <ecNumber evidence="2">3.5.1.98</ecNumber>
    </recommendedName>
</protein>
<dbReference type="OrthoDB" id="1918432at2759"/>
<dbReference type="GO" id="GO:0031507">
    <property type="term" value="P:heterochromatin formation"/>
    <property type="evidence" value="ECO:0007669"/>
    <property type="project" value="TreeGrafter"/>
</dbReference>
<dbReference type="InterPro" id="IPR000286">
    <property type="entry name" value="HDACs"/>
</dbReference>
<evidence type="ECO:0000256" key="2">
    <source>
        <dbReference type="ARBA" id="ARBA00012111"/>
    </source>
</evidence>
<evidence type="ECO:0000256" key="3">
    <source>
        <dbReference type="ARBA" id="ARBA00022801"/>
    </source>
</evidence>
<evidence type="ECO:0000256" key="4">
    <source>
        <dbReference type="ARBA" id="ARBA00022853"/>
    </source>
</evidence>
<evidence type="ECO:0000256" key="5">
    <source>
        <dbReference type="SAM" id="MobiDB-lite"/>
    </source>
</evidence>
<dbReference type="Gene3D" id="3.40.800.20">
    <property type="entry name" value="Histone deacetylase domain"/>
    <property type="match status" value="1"/>
</dbReference>
<gene>
    <name evidence="7" type="ORF">DFH94DRAFT_714699</name>
</gene>
<dbReference type="InterPro" id="IPR023801">
    <property type="entry name" value="His_deacetylse_dom"/>
</dbReference>
<comment type="similarity">
    <text evidence="1">Belongs to the histone deacetylase family. HD type 1 subfamily.</text>
</comment>
<feature type="region of interest" description="Disordered" evidence="5">
    <location>
        <begin position="418"/>
        <end position="465"/>
    </location>
</feature>
<evidence type="ECO:0000259" key="6">
    <source>
        <dbReference type="Pfam" id="PF00850"/>
    </source>
</evidence>
<dbReference type="GO" id="GO:0070210">
    <property type="term" value="C:Rpd3L-Expanded complex"/>
    <property type="evidence" value="ECO:0007669"/>
    <property type="project" value="TreeGrafter"/>
</dbReference>
<dbReference type="PRINTS" id="PR01271">
    <property type="entry name" value="HISDACETLASE"/>
</dbReference>
<dbReference type="PANTHER" id="PTHR10625:SF2">
    <property type="entry name" value="HISTONE DEACETYLASE"/>
    <property type="match status" value="1"/>
</dbReference>